<gene>
    <name evidence="2" type="ORF">E2C01_002797</name>
</gene>
<dbReference type="AlphaFoldDB" id="A0A5B7CM68"/>
<sequence>MSGEGIKESNVQMDRVSQSSQLRKADGETITFDSCLFSNAVEGGARVARGSWINQHNLWLMSSNRPNTKSNIFTRLNSIFCSSSVSVQQLSSIKTRPSGRVHLSVMRSTLSRPVLVIQNRILAPVSTSTVSDSSMPFVRAPNVSTLPRCPCSGLRSRRSG</sequence>
<reference evidence="2 3" key="1">
    <citation type="submission" date="2019-05" db="EMBL/GenBank/DDBJ databases">
        <title>Another draft genome of Portunus trituberculatus and its Hox gene families provides insights of decapod evolution.</title>
        <authorList>
            <person name="Jeong J.-H."/>
            <person name="Song I."/>
            <person name="Kim S."/>
            <person name="Choi T."/>
            <person name="Kim D."/>
            <person name="Ryu S."/>
            <person name="Kim W."/>
        </authorList>
    </citation>
    <scope>NUCLEOTIDE SEQUENCE [LARGE SCALE GENOMIC DNA]</scope>
    <source>
        <tissue evidence="2">Muscle</tissue>
    </source>
</reference>
<keyword evidence="3" id="KW-1185">Reference proteome</keyword>
<proteinExistence type="predicted"/>
<dbReference type="EMBL" id="VSRR010000104">
    <property type="protein sequence ID" value="MPC10168.1"/>
    <property type="molecule type" value="Genomic_DNA"/>
</dbReference>
<evidence type="ECO:0000256" key="1">
    <source>
        <dbReference type="SAM" id="MobiDB-lite"/>
    </source>
</evidence>
<organism evidence="2 3">
    <name type="scientific">Portunus trituberculatus</name>
    <name type="common">Swimming crab</name>
    <name type="synonym">Neptunus trituberculatus</name>
    <dbReference type="NCBI Taxonomy" id="210409"/>
    <lineage>
        <taxon>Eukaryota</taxon>
        <taxon>Metazoa</taxon>
        <taxon>Ecdysozoa</taxon>
        <taxon>Arthropoda</taxon>
        <taxon>Crustacea</taxon>
        <taxon>Multicrustacea</taxon>
        <taxon>Malacostraca</taxon>
        <taxon>Eumalacostraca</taxon>
        <taxon>Eucarida</taxon>
        <taxon>Decapoda</taxon>
        <taxon>Pleocyemata</taxon>
        <taxon>Brachyura</taxon>
        <taxon>Eubrachyura</taxon>
        <taxon>Portunoidea</taxon>
        <taxon>Portunidae</taxon>
        <taxon>Portuninae</taxon>
        <taxon>Portunus</taxon>
    </lineage>
</organism>
<evidence type="ECO:0000313" key="2">
    <source>
        <dbReference type="EMBL" id="MPC10168.1"/>
    </source>
</evidence>
<feature type="compositionally biased region" description="Polar residues" evidence="1">
    <location>
        <begin position="9"/>
        <end position="22"/>
    </location>
</feature>
<accession>A0A5B7CM68</accession>
<protein>
    <submittedName>
        <fullName evidence="2">Uncharacterized protein</fullName>
    </submittedName>
</protein>
<feature type="region of interest" description="Disordered" evidence="1">
    <location>
        <begin position="1"/>
        <end position="22"/>
    </location>
</feature>
<name>A0A5B7CM68_PORTR</name>
<dbReference type="Proteomes" id="UP000324222">
    <property type="component" value="Unassembled WGS sequence"/>
</dbReference>
<evidence type="ECO:0000313" key="3">
    <source>
        <dbReference type="Proteomes" id="UP000324222"/>
    </source>
</evidence>
<comment type="caution">
    <text evidence="2">The sequence shown here is derived from an EMBL/GenBank/DDBJ whole genome shotgun (WGS) entry which is preliminary data.</text>
</comment>